<accession>A0A6J8AWL8</accession>
<dbReference type="EMBL" id="CACVKT020001880">
    <property type="protein sequence ID" value="CAC5373087.1"/>
    <property type="molecule type" value="Genomic_DNA"/>
</dbReference>
<evidence type="ECO:0000313" key="2">
    <source>
        <dbReference type="Proteomes" id="UP000507470"/>
    </source>
</evidence>
<reference evidence="1 2" key="1">
    <citation type="submission" date="2020-06" db="EMBL/GenBank/DDBJ databases">
        <authorList>
            <person name="Li R."/>
            <person name="Bekaert M."/>
        </authorList>
    </citation>
    <scope>NUCLEOTIDE SEQUENCE [LARGE SCALE GENOMIC DNA]</scope>
    <source>
        <strain evidence="2">wild</strain>
    </source>
</reference>
<dbReference type="AlphaFoldDB" id="A0A6J8AWL8"/>
<dbReference type="PANTHER" id="PTHR10773">
    <property type="entry name" value="DNA-DIRECTED RNA POLYMERASES I, II, AND III SUBUNIT RPABC2"/>
    <property type="match status" value="1"/>
</dbReference>
<proteinExistence type="predicted"/>
<protein>
    <submittedName>
        <fullName evidence="1">Uncharacterized protein</fullName>
    </submittedName>
</protein>
<sequence length="167" mass="19929">MPVLDKAAISLLHRVCCMFNTHQSIKVIDHKFLESGHTQMECDTINSAIEFAKKKTEISVPQQWATVMRMSRRKDPCKLKILIIYMTFLTKKNMKFRKEDVTGKKIKWLKIRWLRNTKENPECILFKYKMDGEFHEMKVALISTRGRATEEYQLIKKFLFQLQRKKI</sequence>
<dbReference type="Proteomes" id="UP000507470">
    <property type="component" value="Unassembled WGS sequence"/>
</dbReference>
<name>A0A6J8AWL8_MYTCO</name>
<gene>
    <name evidence="1" type="ORF">MCOR_10959</name>
</gene>
<keyword evidence="2" id="KW-1185">Reference proteome</keyword>
<organism evidence="1 2">
    <name type="scientific">Mytilus coruscus</name>
    <name type="common">Sea mussel</name>
    <dbReference type="NCBI Taxonomy" id="42192"/>
    <lineage>
        <taxon>Eukaryota</taxon>
        <taxon>Metazoa</taxon>
        <taxon>Spiralia</taxon>
        <taxon>Lophotrochozoa</taxon>
        <taxon>Mollusca</taxon>
        <taxon>Bivalvia</taxon>
        <taxon>Autobranchia</taxon>
        <taxon>Pteriomorphia</taxon>
        <taxon>Mytilida</taxon>
        <taxon>Mytiloidea</taxon>
        <taxon>Mytilidae</taxon>
        <taxon>Mytilinae</taxon>
        <taxon>Mytilus</taxon>
    </lineage>
</organism>
<dbReference type="PANTHER" id="PTHR10773:SF19">
    <property type="match status" value="1"/>
</dbReference>
<dbReference type="OrthoDB" id="6153993at2759"/>
<evidence type="ECO:0000313" key="1">
    <source>
        <dbReference type="EMBL" id="CAC5373087.1"/>
    </source>
</evidence>